<dbReference type="EMBL" id="CP070608">
    <property type="protein sequence ID" value="QSE95908.1"/>
    <property type="molecule type" value="Genomic_DNA"/>
</dbReference>
<dbReference type="GO" id="GO:0005886">
    <property type="term" value="C:plasma membrane"/>
    <property type="evidence" value="ECO:0007669"/>
    <property type="project" value="TreeGrafter"/>
</dbReference>
<reference evidence="10" key="1">
    <citation type="submission" date="2021-02" db="EMBL/GenBank/DDBJ databases">
        <title>Fulvivirga sp. S481 isolated from sea water.</title>
        <authorList>
            <person name="Bae S.S."/>
            <person name="Baek K."/>
        </authorList>
    </citation>
    <scope>NUCLEOTIDE SEQUENCE</scope>
    <source>
        <strain evidence="10">S481</strain>
    </source>
</reference>
<protein>
    <submittedName>
        <fullName evidence="10">Glycosyltransferase family 2 protein</fullName>
    </submittedName>
</protein>
<evidence type="ECO:0000259" key="9">
    <source>
        <dbReference type="Pfam" id="PF00535"/>
    </source>
</evidence>
<dbReference type="Pfam" id="PF00535">
    <property type="entry name" value="Glycos_transf_2"/>
    <property type="match status" value="1"/>
</dbReference>
<evidence type="ECO:0000256" key="8">
    <source>
        <dbReference type="SAM" id="Phobius"/>
    </source>
</evidence>
<dbReference type="RefSeq" id="WP_205720421.1">
    <property type="nucleotide sequence ID" value="NZ_CP070608.1"/>
</dbReference>
<evidence type="ECO:0000256" key="7">
    <source>
        <dbReference type="ARBA" id="ARBA00023136"/>
    </source>
</evidence>
<dbReference type="Proteomes" id="UP000662783">
    <property type="component" value="Chromosome"/>
</dbReference>
<gene>
    <name evidence="10" type="ORF">JR347_09775</name>
</gene>
<dbReference type="CDD" id="cd04187">
    <property type="entry name" value="DPM1_like_bac"/>
    <property type="match status" value="1"/>
</dbReference>
<keyword evidence="1" id="KW-1003">Cell membrane</keyword>
<keyword evidence="5" id="KW-0448">Lipopolysaccharide biosynthesis</keyword>
<feature type="transmembrane region" description="Helical" evidence="8">
    <location>
        <begin position="237"/>
        <end position="258"/>
    </location>
</feature>
<dbReference type="InterPro" id="IPR001173">
    <property type="entry name" value="Glyco_trans_2-like"/>
</dbReference>
<evidence type="ECO:0000313" key="10">
    <source>
        <dbReference type="EMBL" id="QSE95908.1"/>
    </source>
</evidence>
<evidence type="ECO:0000256" key="6">
    <source>
        <dbReference type="ARBA" id="ARBA00022989"/>
    </source>
</evidence>
<feature type="transmembrane region" description="Helical" evidence="8">
    <location>
        <begin position="278"/>
        <end position="299"/>
    </location>
</feature>
<keyword evidence="11" id="KW-1185">Reference proteome</keyword>
<dbReference type="InterPro" id="IPR029044">
    <property type="entry name" value="Nucleotide-diphossugar_trans"/>
</dbReference>
<accession>A0A974WDC8</accession>
<dbReference type="AlphaFoldDB" id="A0A974WDC8"/>
<keyword evidence="2" id="KW-0328">Glycosyltransferase</keyword>
<dbReference type="GO" id="GO:0099621">
    <property type="term" value="F:undecaprenyl-phosphate 4-deoxy-4-formamido-L-arabinose transferase activity"/>
    <property type="evidence" value="ECO:0007669"/>
    <property type="project" value="TreeGrafter"/>
</dbReference>
<keyword evidence="7 8" id="KW-0472">Membrane</keyword>
<dbReference type="KEGG" id="fuv:JR347_09775"/>
<dbReference type="PANTHER" id="PTHR48090:SF3">
    <property type="entry name" value="UNDECAPRENYL-PHOSPHATE 4-DEOXY-4-FORMAMIDO-L-ARABINOSE TRANSFERASE"/>
    <property type="match status" value="1"/>
</dbReference>
<keyword evidence="3" id="KW-0808">Transferase</keyword>
<evidence type="ECO:0000256" key="2">
    <source>
        <dbReference type="ARBA" id="ARBA00022676"/>
    </source>
</evidence>
<dbReference type="GO" id="GO:0009103">
    <property type="term" value="P:lipopolysaccharide biosynthetic process"/>
    <property type="evidence" value="ECO:0007669"/>
    <property type="project" value="UniProtKB-KW"/>
</dbReference>
<dbReference type="Gene3D" id="3.90.550.10">
    <property type="entry name" value="Spore Coat Polysaccharide Biosynthesis Protein SpsA, Chain A"/>
    <property type="match status" value="1"/>
</dbReference>
<evidence type="ECO:0000256" key="3">
    <source>
        <dbReference type="ARBA" id="ARBA00022679"/>
    </source>
</evidence>
<keyword evidence="6 8" id="KW-1133">Transmembrane helix</keyword>
<evidence type="ECO:0000256" key="5">
    <source>
        <dbReference type="ARBA" id="ARBA00022985"/>
    </source>
</evidence>
<evidence type="ECO:0000256" key="1">
    <source>
        <dbReference type="ARBA" id="ARBA00022475"/>
    </source>
</evidence>
<dbReference type="InterPro" id="IPR050256">
    <property type="entry name" value="Glycosyltransferase_2"/>
</dbReference>
<organism evidence="10 11">
    <name type="scientific">Fulvivirga lutea</name>
    <dbReference type="NCBI Taxonomy" id="2810512"/>
    <lineage>
        <taxon>Bacteria</taxon>
        <taxon>Pseudomonadati</taxon>
        <taxon>Bacteroidota</taxon>
        <taxon>Cytophagia</taxon>
        <taxon>Cytophagales</taxon>
        <taxon>Fulvivirgaceae</taxon>
        <taxon>Fulvivirga</taxon>
    </lineage>
</organism>
<dbReference type="PANTHER" id="PTHR48090">
    <property type="entry name" value="UNDECAPRENYL-PHOSPHATE 4-DEOXY-4-FORMAMIDO-L-ARABINOSE TRANSFERASE-RELATED"/>
    <property type="match status" value="1"/>
</dbReference>
<evidence type="ECO:0000256" key="4">
    <source>
        <dbReference type="ARBA" id="ARBA00022692"/>
    </source>
</evidence>
<dbReference type="SUPFAM" id="SSF53448">
    <property type="entry name" value="Nucleotide-diphospho-sugar transferases"/>
    <property type="match status" value="1"/>
</dbReference>
<evidence type="ECO:0000313" key="11">
    <source>
        <dbReference type="Proteomes" id="UP000662783"/>
    </source>
</evidence>
<name>A0A974WDC8_9BACT</name>
<proteinExistence type="predicted"/>
<sequence length="321" mass="36750">MQKIDISVVVPLYNEEESLPELCEWVSRVMISHGFSYELILVDDGSDDTSWNVIQELSAKNQHIKALKFNRNYGKSAALNSGFKQTQGSVVITMDADLQDSPDEIPALYKKIKEEGFDMVSGWKKKRHDPITKTIPSKFFNYVTRKISGIKLHDFNCGLKAYRGEMVKHLNVYGEMHRYIPVIAKWNGYRKIGEQVVQHRERKYGTTKFGLERFVNGFLDLLSITFVSRFKRKPMHFFGLLGTLSFFSGFVITCYVIGDKLYKLHNKLPVRDITDQPLFFLALVALVVGVQLFLTGFLAEMLAMKSNSSKDYLVSDSIRVS</sequence>
<keyword evidence="4 8" id="KW-0812">Transmembrane</keyword>
<feature type="domain" description="Glycosyltransferase 2-like" evidence="9">
    <location>
        <begin position="7"/>
        <end position="168"/>
    </location>
</feature>